<sequence>MDLLLKRGHDALEIEKTEAAIEHFRALTDHAPDFAEGWHGLGLAYFHADRFGVAMDALERTLALNPNHFGALRGVGAIQEQIGEGALAYDAYARVLELRPHDQDVINAMARLERDVKGTKL</sequence>
<keyword evidence="1" id="KW-0802">TPR repeat</keyword>
<organism evidence="2 3">
    <name type="scientific">Pelagimonas phthalicica</name>
    <dbReference type="NCBI Taxonomy" id="1037362"/>
    <lineage>
        <taxon>Bacteria</taxon>
        <taxon>Pseudomonadati</taxon>
        <taxon>Pseudomonadota</taxon>
        <taxon>Alphaproteobacteria</taxon>
        <taxon>Rhodobacterales</taxon>
        <taxon>Roseobacteraceae</taxon>
        <taxon>Pelagimonas</taxon>
    </lineage>
</organism>
<dbReference type="PROSITE" id="PS50005">
    <property type="entry name" value="TPR"/>
    <property type="match status" value="1"/>
</dbReference>
<name>A0A238JB10_9RHOB</name>
<evidence type="ECO:0000313" key="2">
    <source>
        <dbReference type="EMBL" id="SMX27880.1"/>
    </source>
</evidence>
<dbReference type="InterPro" id="IPR011990">
    <property type="entry name" value="TPR-like_helical_dom_sf"/>
</dbReference>
<dbReference type="InterPro" id="IPR019734">
    <property type="entry name" value="TPR_rpt"/>
</dbReference>
<dbReference type="Proteomes" id="UP000225972">
    <property type="component" value="Unassembled WGS sequence"/>
</dbReference>
<dbReference type="SMART" id="SM00028">
    <property type="entry name" value="TPR"/>
    <property type="match status" value="3"/>
</dbReference>
<dbReference type="RefSeq" id="WP_235871789.1">
    <property type="nucleotide sequence ID" value="NZ_FXXP01000001.1"/>
</dbReference>
<dbReference type="AlphaFoldDB" id="A0A238JB10"/>
<evidence type="ECO:0000313" key="3">
    <source>
        <dbReference type="Proteomes" id="UP000225972"/>
    </source>
</evidence>
<protein>
    <submittedName>
        <fullName evidence="2">Tetratricopeptide repeat protein</fullName>
    </submittedName>
</protein>
<proteinExistence type="predicted"/>
<dbReference type="Gene3D" id="1.25.40.10">
    <property type="entry name" value="Tetratricopeptide repeat domain"/>
    <property type="match status" value="1"/>
</dbReference>
<reference evidence="3" key="1">
    <citation type="submission" date="2017-05" db="EMBL/GenBank/DDBJ databases">
        <authorList>
            <person name="Rodrigo-Torres L."/>
            <person name="Arahal R. D."/>
            <person name="Lucena T."/>
        </authorList>
    </citation>
    <scope>NUCLEOTIDE SEQUENCE [LARGE SCALE GENOMIC DNA]</scope>
    <source>
        <strain evidence="3">CECT 8649</strain>
    </source>
</reference>
<gene>
    <name evidence="2" type="ORF">TRP8649_01990</name>
</gene>
<feature type="repeat" description="TPR" evidence="1">
    <location>
        <begin position="35"/>
        <end position="68"/>
    </location>
</feature>
<accession>A0A238JB10</accession>
<dbReference type="EMBL" id="FXXP01000001">
    <property type="protein sequence ID" value="SMX27880.1"/>
    <property type="molecule type" value="Genomic_DNA"/>
</dbReference>
<dbReference type="Pfam" id="PF13432">
    <property type="entry name" value="TPR_16"/>
    <property type="match status" value="1"/>
</dbReference>
<keyword evidence="3" id="KW-1185">Reference proteome</keyword>
<dbReference type="SUPFAM" id="SSF48452">
    <property type="entry name" value="TPR-like"/>
    <property type="match status" value="1"/>
</dbReference>
<evidence type="ECO:0000256" key="1">
    <source>
        <dbReference type="PROSITE-ProRule" id="PRU00339"/>
    </source>
</evidence>